<dbReference type="EMBL" id="HACG01029078">
    <property type="protein sequence ID" value="CEK75943.1"/>
    <property type="molecule type" value="Transcribed_RNA"/>
</dbReference>
<accession>A0A0B7A5A6</accession>
<keyword evidence="1" id="KW-1133">Transmembrane helix</keyword>
<feature type="non-terminal residue" evidence="2">
    <location>
        <position position="140"/>
    </location>
</feature>
<evidence type="ECO:0000256" key="1">
    <source>
        <dbReference type="SAM" id="Phobius"/>
    </source>
</evidence>
<sequence>LITMLRFWTCFDWQLKRVKSTSIVLTLLVFLTIMSWSLMNENISQRIDNYWSNASRNIQKWSTTRFFFNREGDGKNFSFDLAKEGGEDEFGFLFNELEEHENENTRNLSVLYNKTFADKVHLSCVFPKVNTFEESVVKVA</sequence>
<name>A0A0B7A5A6_9EUPU</name>
<keyword evidence="1" id="KW-0472">Membrane</keyword>
<gene>
    <name evidence="2" type="primary">ORF97705</name>
</gene>
<keyword evidence="1" id="KW-0812">Transmembrane</keyword>
<proteinExistence type="predicted"/>
<protein>
    <submittedName>
        <fullName evidence="2">Uncharacterized protein</fullName>
    </submittedName>
</protein>
<feature type="transmembrane region" description="Helical" evidence="1">
    <location>
        <begin position="21"/>
        <end position="39"/>
    </location>
</feature>
<feature type="non-terminal residue" evidence="2">
    <location>
        <position position="1"/>
    </location>
</feature>
<evidence type="ECO:0000313" key="2">
    <source>
        <dbReference type="EMBL" id="CEK75943.1"/>
    </source>
</evidence>
<reference evidence="2" key="1">
    <citation type="submission" date="2014-12" db="EMBL/GenBank/DDBJ databases">
        <title>Insight into the proteome of Arion vulgaris.</title>
        <authorList>
            <person name="Aradska J."/>
            <person name="Bulat T."/>
            <person name="Smidak R."/>
            <person name="Sarate P."/>
            <person name="Gangsoo J."/>
            <person name="Sialana F."/>
            <person name="Bilban M."/>
            <person name="Lubec G."/>
        </authorList>
    </citation>
    <scope>NUCLEOTIDE SEQUENCE</scope>
    <source>
        <tissue evidence="2">Skin</tissue>
    </source>
</reference>
<dbReference type="AlphaFoldDB" id="A0A0B7A5A6"/>
<organism evidence="2">
    <name type="scientific">Arion vulgaris</name>
    <dbReference type="NCBI Taxonomy" id="1028688"/>
    <lineage>
        <taxon>Eukaryota</taxon>
        <taxon>Metazoa</taxon>
        <taxon>Spiralia</taxon>
        <taxon>Lophotrochozoa</taxon>
        <taxon>Mollusca</taxon>
        <taxon>Gastropoda</taxon>
        <taxon>Heterobranchia</taxon>
        <taxon>Euthyneura</taxon>
        <taxon>Panpulmonata</taxon>
        <taxon>Eupulmonata</taxon>
        <taxon>Stylommatophora</taxon>
        <taxon>Helicina</taxon>
        <taxon>Arionoidea</taxon>
        <taxon>Arionidae</taxon>
        <taxon>Arion</taxon>
    </lineage>
</organism>